<reference evidence="22" key="1">
    <citation type="submission" date="2017-11" db="EMBL/GenBank/DDBJ databases">
        <authorList>
            <person name="Watanabe M."/>
            <person name="Kojima H."/>
        </authorList>
    </citation>
    <scope>NUCLEOTIDE SEQUENCE [LARGE SCALE GENOMIC DNA]</scope>
    <source>
        <strain evidence="22">Tokyo 01</strain>
    </source>
</reference>
<gene>
    <name evidence="21" type="ORF">DENIS_4248</name>
</gene>
<comment type="caution">
    <text evidence="21">The sequence shown here is derived from an EMBL/GenBank/DDBJ whole genome shotgun (WGS) entry which is preliminary data.</text>
</comment>
<dbReference type="AlphaFoldDB" id="A0A401G208"/>
<evidence type="ECO:0000256" key="1">
    <source>
        <dbReference type="ARBA" id="ARBA00008282"/>
    </source>
</evidence>
<keyword evidence="5" id="KW-0997">Cell inner membrane</keyword>
<dbReference type="RefSeq" id="WP_124330342.1">
    <property type="nucleotide sequence ID" value="NZ_BEXT01000001.1"/>
</dbReference>
<evidence type="ECO:0000256" key="18">
    <source>
        <dbReference type="PIRNR" id="PIRNR006268"/>
    </source>
</evidence>
<organism evidence="21 22">
    <name type="scientific">Desulfonema ishimotonii</name>
    <dbReference type="NCBI Taxonomy" id="45657"/>
    <lineage>
        <taxon>Bacteria</taxon>
        <taxon>Pseudomonadati</taxon>
        <taxon>Thermodesulfobacteriota</taxon>
        <taxon>Desulfobacteria</taxon>
        <taxon>Desulfobacterales</taxon>
        <taxon>Desulfococcaceae</taxon>
        <taxon>Desulfonema</taxon>
    </lineage>
</organism>
<comment type="similarity">
    <text evidence="1 18">Belongs to the ApbE family.</text>
</comment>
<dbReference type="GO" id="GO:0046872">
    <property type="term" value="F:metal ion binding"/>
    <property type="evidence" value="ECO:0007669"/>
    <property type="project" value="UniProtKB-UniRule"/>
</dbReference>
<dbReference type="InterPro" id="IPR003374">
    <property type="entry name" value="ApbE-like_sf"/>
</dbReference>
<keyword evidence="8 18" id="KW-0479">Metal-binding</keyword>
<evidence type="ECO:0000256" key="19">
    <source>
        <dbReference type="PIRSR" id="PIRSR006268-2"/>
    </source>
</evidence>
<keyword evidence="9 20" id="KW-0732">Signal</keyword>
<dbReference type="PANTHER" id="PTHR30040:SF2">
    <property type="entry name" value="FAD:PROTEIN FMN TRANSFERASE"/>
    <property type="match status" value="1"/>
</dbReference>
<evidence type="ECO:0000256" key="2">
    <source>
        <dbReference type="ARBA" id="ARBA00011955"/>
    </source>
</evidence>
<evidence type="ECO:0000256" key="7">
    <source>
        <dbReference type="ARBA" id="ARBA00022679"/>
    </source>
</evidence>
<dbReference type="SUPFAM" id="SSF143631">
    <property type="entry name" value="ApbE-like"/>
    <property type="match status" value="1"/>
</dbReference>
<dbReference type="EC" id="2.7.1.180" evidence="2 18"/>
<evidence type="ECO:0000256" key="12">
    <source>
        <dbReference type="ARBA" id="ARBA00023136"/>
    </source>
</evidence>
<keyword evidence="22" id="KW-1185">Reference proteome</keyword>
<evidence type="ECO:0000256" key="11">
    <source>
        <dbReference type="ARBA" id="ARBA00022842"/>
    </source>
</evidence>
<dbReference type="PANTHER" id="PTHR30040">
    <property type="entry name" value="THIAMINE BIOSYNTHESIS LIPOPROTEIN APBE"/>
    <property type="match status" value="1"/>
</dbReference>
<evidence type="ECO:0000256" key="3">
    <source>
        <dbReference type="ARBA" id="ARBA00016337"/>
    </source>
</evidence>
<reference evidence="22" key="2">
    <citation type="submission" date="2019-01" db="EMBL/GenBank/DDBJ databases">
        <title>Genome sequence of Desulfonema ishimotonii strain Tokyo 01.</title>
        <authorList>
            <person name="Fukui M."/>
        </authorList>
    </citation>
    <scope>NUCLEOTIDE SEQUENCE [LARGE SCALE GENOMIC DNA]</scope>
    <source>
        <strain evidence="22">Tokyo 01</strain>
    </source>
</reference>
<dbReference type="Proteomes" id="UP000288096">
    <property type="component" value="Unassembled WGS sequence"/>
</dbReference>
<comment type="catalytic activity">
    <reaction evidence="16 18">
        <text>L-threonyl-[protein] + FAD = FMN-L-threonyl-[protein] + AMP + H(+)</text>
        <dbReference type="Rhea" id="RHEA:36847"/>
        <dbReference type="Rhea" id="RHEA-COMP:11060"/>
        <dbReference type="Rhea" id="RHEA-COMP:11061"/>
        <dbReference type="ChEBI" id="CHEBI:15378"/>
        <dbReference type="ChEBI" id="CHEBI:30013"/>
        <dbReference type="ChEBI" id="CHEBI:57692"/>
        <dbReference type="ChEBI" id="CHEBI:74257"/>
        <dbReference type="ChEBI" id="CHEBI:456215"/>
        <dbReference type="EC" id="2.7.1.180"/>
    </reaction>
</comment>
<keyword evidence="10 18" id="KW-0274">FAD</keyword>
<keyword evidence="14" id="KW-0449">Lipoprotein</keyword>
<feature type="binding site" evidence="19">
    <location>
        <position position="289"/>
    </location>
    <ligand>
        <name>Mg(2+)</name>
        <dbReference type="ChEBI" id="CHEBI:18420"/>
    </ligand>
</feature>
<sequence>MRKLMLLIFFFLLLPVSGYGAAEKQQVLLQGRTMGTTWHITVVTSGDTDALKQKIDRRLTEINRSMSTYDKTSEISRFNRLKNTGEKFSVTEDFLQVMTVAKTLHGLTDGAWDGTIGPLINLWGFGSRQVERHLPAAEEIRALMPHVGFGHIEIFQDGYLVKKDSQIYLDLASVAKGYGVDQVARVIAESGIGDYLVEIGGEIYASGRRPDGKPWRIGINKPTPDAGFTEVYKVAALEDRGFATSGDYRNFFEAGGRRYSHVLNPGTGYAVSNGVVSASVMADTCAFADGLATALMVMGHEKGLALVSRLEKVEALMIVEGPDGTLKEYYSENFKDILED</sequence>
<evidence type="ECO:0000256" key="16">
    <source>
        <dbReference type="ARBA" id="ARBA00048540"/>
    </source>
</evidence>
<name>A0A401G208_9BACT</name>
<evidence type="ECO:0000313" key="22">
    <source>
        <dbReference type="Proteomes" id="UP000288096"/>
    </source>
</evidence>
<keyword evidence="6 18" id="KW-0285">Flavoprotein</keyword>
<feature type="chain" id="PRO_5039886834" description="FAD:protein FMN transferase" evidence="20">
    <location>
        <begin position="22"/>
        <end position="340"/>
    </location>
</feature>
<proteinExistence type="inferred from homology"/>
<dbReference type="FunFam" id="3.10.520.10:FF:000001">
    <property type="entry name" value="FAD:protein FMN transferase"/>
    <property type="match status" value="1"/>
</dbReference>
<evidence type="ECO:0000256" key="20">
    <source>
        <dbReference type="SAM" id="SignalP"/>
    </source>
</evidence>
<evidence type="ECO:0000256" key="8">
    <source>
        <dbReference type="ARBA" id="ARBA00022723"/>
    </source>
</evidence>
<accession>A0A401G208</accession>
<keyword evidence="12" id="KW-0472">Membrane</keyword>
<evidence type="ECO:0000256" key="5">
    <source>
        <dbReference type="ARBA" id="ARBA00022519"/>
    </source>
</evidence>
<keyword evidence="11 18" id="KW-0460">Magnesium</keyword>
<protein>
    <recommendedName>
        <fullName evidence="3 18">FAD:protein FMN transferase</fullName>
        <ecNumber evidence="2 18">2.7.1.180</ecNumber>
    </recommendedName>
    <alternativeName>
        <fullName evidence="15 18">Flavin transferase</fullName>
    </alternativeName>
</protein>
<comment type="cofactor">
    <cofactor evidence="19">
        <name>Mg(2+)</name>
        <dbReference type="ChEBI" id="CHEBI:18420"/>
    </cofactor>
    <cofactor evidence="19">
        <name>Mn(2+)</name>
        <dbReference type="ChEBI" id="CHEBI:29035"/>
    </cofactor>
    <text evidence="19">Magnesium. Can also use manganese.</text>
</comment>
<dbReference type="PIRSF" id="PIRSF006268">
    <property type="entry name" value="ApbE"/>
    <property type="match status" value="1"/>
</dbReference>
<keyword evidence="4" id="KW-1003">Cell membrane</keyword>
<comment type="subcellular location">
    <subcellularLocation>
        <location evidence="17">Cell inner membrane</location>
        <topology evidence="17">Lipid-anchor</topology>
        <orientation evidence="17">Periplasmic side</orientation>
    </subcellularLocation>
</comment>
<dbReference type="EMBL" id="BEXT01000001">
    <property type="protein sequence ID" value="GBC63254.1"/>
    <property type="molecule type" value="Genomic_DNA"/>
</dbReference>
<evidence type="ECO:0000256" key="15">
    <source>
        <dbReference type="ARBA" id="ARBA00031306"/>
    </source>
</evidence>
<evidence type="ECO:0000256" key="6">
    <source>
        <dbReference type="ARBA" id="ARBA00022630"/>
    </source>
</evidence>
<keyword evidence="7 18" id="KW-0808">Transferase</keyword>
<evidence type="ECO:0000313" key="21">
    <source>
        <dbReference type="EMBL" id="GBC63254.1"/>
    </source>
</evidence>
<feature type="binding site" evidence="19">
    <location>
        <position position="293"/>
    </location>
    <ligand>
        <name>Mg(2+)</name>
        <dbReference type="ChEBI" id="CHEBI:18420"/>
    </ligand>
</feature>
<dbReference type="GO" id="GO:0016740">
    <property type="term" value="F:transferase activity"/>
    <property type="evidence" value="ECO:0007669"/>
    <property type="project" value="UniProtKB-UniRule"/>
</dbReference>
<evidence type="ECO:0000256" key="10">
    <source>
        <dbReference type="ARBA" id="ARBA00022827"/>
    </source>
</evidence>
<evidence type="ECO:0000256" key="9">
    <source>
        <dbReference type="ARBA" id="ARBA00022729"/>
    </source>
</evidence>
<dbReference type="Gene3D" id="3.10.520.10">
    <property type="entry name" value="ApbE-like domains"/>
    <property type="match status" value="1"/>
</dbReference>
<feature type="signal peptide" evidence="20">
    <location>
        <begin position="1"/>
        <end position="21"/>
    </location>
</feature>
<dbReference type="InterPro" id="IPR024932">
    <property type="entry name" value="ApbE"/>
</dbReference>
<dbReference type="OrthoDB" id="9778595at2"/>
<feature type="binding site" evidence="19">
    <location>
        <position position="173"/>
    </location>
    <ligand>
        <name>Mg(2+)</name>
        <dbReference type="ChEBI" id="CHEBI:18420"/>
    </ligand>
</feature>
<evidence type="ECO:0000256" key="13">
    <source>
        <dbReference type="ARBA" id="ARBA00023139"/>
    </source>
</evidence>
<evidence type="ECO:0000256" key="14">
    <source>
        <dbReference type="ARBA" id="ARBA00023288"/>
    </source>
</evidence>
<keyword evidence="13" id="KW-0564">Palmitate</keyword>
<evidence type="ECO:0000256" key="17">
    <source>
        <dbReference type="ARBA" id="ARBA00060485"/>
    </source>
</evidence>
<dbReference type="Pfam" id="PF02424">
    <property type="entry name" value="ApbE"/>
    <property type="match status" value="1"/>
</dbReference>
<dbReference type="GO" id="GO:0005886">
    <property type="term" value="C:plasma membrane"/>
    <property type="evidence" value="ECO:0007669"/>
    <property type="project" value="UniProtKB-SubCell"/>
</dbReference>
<evidence type="ECO:0000256" key="4">
    <source>
        <dbReference type="ARBA" id="ARBA00022475"/>
    </source>
</evidence>